<gene>
    <name evidence="1" type="ORF">BIW12_12685</name>
</gene>
<dbReference type="OrthoDB" id="5373219at2"/>
<proteinExistence type="predicted"/>
<evidence type="ECO:0008006" key="3">
    <source>
        <dbReference type="Google" id="ProtNLM"/>
    </source>
</evidence>
<dbReference type="Proteomes" id="UP000178198">
    <property type="component" value="Chromosome"/>
</dbReference>
<evidence type="ECO:0000313" key="1">
    <source>
        <dbReference type="EMBL" id="APA00214.1"/>
    </source>
</evidence>
<protein>
    <recommendedName>
        <fullName evidence="3">DNA adenine methylase</fullName>
    </recommendedName>
</protein>
<dbReference type="STRING" id="1306519.BIW12_12685"/>
<organism evidence="1 2">
    <name type="scientific">Flavobacterium commune</name>
    <dbReference type="NCBI Taxonomy" id="1306519"/>
    <lineage>
        <taxon>Bacteria</taxon>
        <taxon>Pseudomonadati</taxon>
        <taxon>Bacteroidota</taxon>
        <taxon>Flavobacteriia</taxon>
        <taxon>Flavobacteriales</taxon>
        <taxon>Flavobacteriaceae</taxon>
        <taxon>Flavobacterium</taxon>
    </lineage>
</organism>
<dbReference type="EMBL" id="CP017774">
    <property type="protein sequence ID" value="APA00214.1"/>
    <property type="molecule type" value="Genomic_DNA"/>
</dbReference>
<reference evidence="1 2" key="1">
    <citation type="submission" date="2016-10" db="EMBL/GenBank/DDBJ databases">
        <title>Complete Genome Sequence of Flavobacterium sp. PK15.</title>
        <authorList>
            <person name="Ekwe A."/>
            <person name="Kim S.B."/>
        </authorList>
    </citation>
    <scope>NUCLEOTIDE SEQUENCE [LARGE SCALE GENOMIC DNA]</scope>
    <source>
        <strain evidence="1 2">PK15</strain>
    </source>
</reference>
<accession>A0A1D9PCC1</accession>
<dbReference type="KEGG" id="fcm:BIW12_12685"/>
<name>A0A1D9PCC1_9FLAO</name>
<keyword evidence="2" id="KW-1185">Reference proteome</keyword>
<evidence type="ECO:0000313" key="2">
    <source>
        <dbReference type="Proteomes" id="UP000178198"/>
    </source>
</evidence>
<sequence length="179" mass="20872">MNKIDITNFAFSNDRAILRKQIITLFLDETPGTGKEHLTSRYYYITKTLNDGREVYLSRPAQFNNGFDFTLNVSGINFNLDYYNEKGNLKRSTTRPSHVHILDDLRSKKNENLELYNSLLLQIDLIYNCQNPTQINFAFTSGYSTELILECIKWLFVEQDVTYWNYSGRAMFYGGIKGI</sequence>
<dbReference type="RefSeq" id="WP_071185453.1">
    <property type="nucleotide sequence ID" value="NZ_CP017774.1"/>
</dbReference>
<dbReference type="AlphaFoldDB" id="A0A1D9PCC1"/>